<gene>
    <name evidence="2" type="primary">tsaB</name>
    <name evidence="2" type="ORF">EBB45_16630</name>
</gene>
<evidence type="ECO:0000313" key="2">
    <source>
        <dbReference type="EMBL" id="RQW73385.1"/>
    </source>
</evidence>
<dbReference type="SUPFAM" id="SSF53067">
    <property type="entry name" value="Actin-like ATPase domain"/>
    <property type="match status" value="2"/>
</dbReference>
<dbReference type="OrthoDB" id="9784166at2"/>
<sequence>MIWLGIETSNSPLSIAIVKDGQVLAEIVQNNKLTHSVTAMPTIEEVFKKAKLNPSDIDAIAVAQGPGSYTGIRIGVTIAKTLAWTMKKPLVGISSLKTLAANVKIFNGLICPIFDARRQNVYAGVYKGKELETVLEDQHLSLEDLLMEIKKQDEPVVFIGLDVDKFKEDIIAQLGNQANFAPYSYQLPRAGSMIELAEKEQLLSVNEVHTFVPKYHRIAQAEATWIKEQKKGHE</sequence>
<dbReference type="EMBL" id="RRCT01000021">
    <property type="protein sequence ID" value="RQW73385.1"/>
    <property type="molecule type" value="Genomic_DNA"/>
</dbReference>
<evidence type="ECO:0000259" key="1">
    <source>
        <dbReference type="Pfam" id="PF00814"/>
    </source>
</evidence>
<keyword evidence="2" id="KW-0808">Transferase</keyword>
<dbReference type="InterPro" id="IPR022496">
    <property type="entry name" value="T6A_TsaB"/>
</dbReference>
<dbReference type="Proteomes" id="UP000274033">
    <property type="component" value="Unassembled WGS sequence"/>
</dbReference>
<dbReference type="RefSeq" id="WP_124766471.1">
    <property type="nucleotide sequence ID" value="NZ_JAFBDY010000020.1"/>
</dbReference>
<organism evidence="2 3">
    <name type="scientific">Lysinibacillus composti</name>
    <dbReference type="NCBI Taxonomy" id="720633"/>
    <lineage>
        <taxon>Bacteria</taxon>
        <taxon>Bacillati</taxon>
        <taxon>Bacillota</taxon>
        <taxon>Bacilli</taxon>
        <taxon>Bacillales</taxon>
        <taxon>Bacillaceae</taxon>
        <taxon>Lysinibacillus</taxon>
    </lineage>
</organism>
<comment type="caution">
    <text evidence="2">The sequence shown here is derived from an EMBL/GenBank/DDBJ whole genome shotgun (WGS) entry which is preliminary data.</text>
</comment>
<keyword evidence="3" id="KW-1185">Reference proteome</keyword>
<dbReference type="AlphaFoldDB" id="A0A3N9UAA0"/>
<dbReference type="NCBIfam" id="TIGR03725">
    <property type="entry name" value="T6A_YeaZ"/>
    <property type="match status" value="1"/>
</dbReference>
<dbReference type="InterPro" id="IPR043129">
    <property type="entry name" value="ATPase_NBD"/>
</dbReference>
<dbReference type="Pfam" id="PF00814">
    <property type="entry name" value="TsaD"/>
    <property type="match status" value="1"/>
</dbReference>
<dbReference type="PANTHER" id="PTHR11735:SF11">
    <property type="entry name" value="TRNA THREONYLCARBAMOYLADENOSINE BIOSYNTHESIS PROTEIN TSAB"/>
    <property type="match status" value="1"/>
</dbReference>
<dbReference type="CDD" id="cd24032">
    <property type="entry name" value="ASKHA_NBD_TsaB"/>
    <property type="match status" value="1"/>
</dbReference>
<dbReference type="InterPro" id="IPR000905">
    <property type="entry name" value="Gcp-like_dom"/>
</dbReference>
<name>A0A3N9UAA0_9BACI</name>
<proteinExistence type="predicted"/>
<dbReference type="PANTHER" id="PTHR11735">
    <property type="entry name" value="TRNA N6-ADENOSINE THREONYLCARBAMOYLTRANSFERASE"/>
    <property type="match status" value="1"/>
</dbReference>
<dbReference type="GO" id="GO:0016740">
    <property type="term" value="F:transferase activity"/>
    <property type="evidence" value="ECO:0007669"/>
    <property type="project" value="UniProtKB-KW"/>
</dbReference>
<accession>A0A3N9UAA0</accession>
<dbReference type="GO" id="GO:0002949">
    <property type="term" value="P:tRNA threonylcarbamoyladenosine modification"/>
    <property type="evidence" value="ECO:0007669"/>
    <property type="project" value="InterPro"/>
</dbReference>
<protein>
    <submittedName>
        <fullName evidence="2">tRNA (Adenosine(37)-N6)-threonylcarbamoyltransferase complex dimerization subunit type 1 TsaB</fullName>
    </submittedName>
</protein>
<feature type="domain" description="Gcp-like" evidence="1">
    <location>
        <begin position="23"/>
        <end position="225"/>
    </location>
</feature>
<dbReference type="Gene3D" id="3.30.420.40">
    <property type="match status" value="2"/>
</dbReference>
<dbReference type="GO" id="GO:0005829">
    <property type="term" value="C:cytosol"/>
    <property type="evidence" value="ECO:0007669"/>
    <property type="project" value="TreeGrafter"/>
</dbReference>
<reference evidence="2 3" key="1">
    <citation type="journal article" date="2013" name="J. Microbiol.">
        <title>Lysinibacillus chungkukjangi sp. nov., isolated from Chungkukjang, Korean fermented soybean food.</title>
        <authorList>
            <person name="Kim S.J."/>
            <person name="Jang Y.H."/>
            <person name="Hamada M."/>
            <person name="Ahn J.H."/>
            <person name="Weon H.Y."/>
            <person name="Suzuki K."/>
            <person name="Whang K.S."/>
            <person name="Kwon S.W."/>
        </authorList>
    </citation>
    <scope>NUCLEOTIDE SEQUENCE [LARGE SCALE GENOMIC DNA]</scope>
    <source>
        <strain evidence="2 3">MCCC 1A12701</strain>
    </source>
</reference>
<evidence type="ECO:0000313" key="3">
    <source>
        <dbReference type="Proteomes" id="UP000274033"/>
    </source>
</evidence>